<reference evidence="1 2" key="1">
    <citation type="submission" date="2020-11" db="EMBL/GenBank/DDBJ databases">
        <authorList>
            <person name="Lassalle F."/>
        </authorList>
    </citation>
    <scope>NUCLEOTIDE SEQUENCE [LARGE SCALE GENOMIC DNA]</scope>
    <source>
        <strain evidence="1 2">AB21</strain>
    </source>
</reference>
<gene>
    <name evidence="1" type="ORF">RHAB21_04404</name>
</gene>
<organism evidence="1 2">
    <name type="scientific">Pseudorhizobium halotolerans</name>
    <dbReference type="NCBI Taxonomy" id="1233081"/>
    <lineage>
        <taxon>Bacteria</taxon>
        <taxon>Pseudomonadati</taxon>
        <taxon>Pseudomonadota</taxon>
        <taxon>Alphaproteobacteria</taxon>
        <taxon>Hyphomicrobiales</taxon>
        <taxon>Rhizobiaceae</taxon>
        <taxon>Rhizobium/Agrobacterium group</taxon>
        <taxon>Pseudorhizobium</taxon>
    </lineage>
</organism>
<protein>
    <submittedName>
        <fullName evidence="1">Uncharacterized protein</fullName>
    </submittedName>
</protein>
<keyword evidence="2" id="KW-1185">Reference proteome</keyword>
<evidence type="ECO:0000313" key="1">
    <source>
        <dbReference type="EMBL" id="CAD7052140.1"/>
    </source>
</evidence>
<sequence>MAGHQKIPALDTQPDELEKQRLALQERLEKPHLE</sequence>
<accession>A0ABN7JWW6</accession>
<dbReference type="EMBL" id="CABFWE030000011">
    <property type="protein sequence ID" value="CAD7052140.1"/>
    <property type="molecule type" value="Genomic_DNA"/>
</dbReference>
<dbReference type="Proteomes" id="UP000601041">
    <property type="component" value="Unassembled WGS sequence"/>
</dbReference>
<evidence type="ECO:0000313" key="2">
    <source>
        <dbReference type="Proteomes" id="UP000601041"/>
    </source>
</evidence>
<name>A0ABN7JWW6_9HYPH</name>
<comment type="caution">
    <text evidence="1">The sequence shown here is derived from an EMBL/GenBank/DDBJ whole genome shotgun (WGS) entry which is preliminary data.</text>
</comment>
<proteinExistence type="predicted"/>